<evidence type="ECO:0000313" key="1">
    <source>
        <dbReference type="Proteomes" id="UP000887578"/>
    </source>
</evidence>
<sequence>MVVIRYLGIYDTNKEIIFKAMTSKKVFYKVRILNIGTLNISVQELSQIIGSYTKEISIEKMNSEITFAEIIRNAPNIEVLKIFHNTWISKQTTWLEDLYKYKEGKNFRELLIYLNNIEFDIETLEKFVKTKSINQVFIRIRYENKEKQKAYHQFVDKMSKSFNSSPDDDGISNIRLEFDGIKDYKCFYIRHRNKNDGPP</sequence>
<name>A0A914PUF6_9BILA</name>
<keyword evidence="1" id="KW-1185">Reference proteome</keyword>
<proteinExistence type="predicted"/>
<reference evidence="2" key="1">
    <citation type="submission" date="2022-11" db="UniProtKB">
        <authorList>
            <consortium name="WormBaseParasite"/>
        </authorList>
    </citation>
    <scope>IDENTIFICATION</scope>
</reference>
<organism evidence="1 2">
    <name type="scientific">Panagrolaimus davidi</name>
    <dbReference type="NCBI Taxonomy" id="227884"/>
    <lineage>
        <taxon>Eukaryota</taxon>
        <taxon>Metazoa</taxon>
        <taxon>Ecdysozoa</taxon>
        <taxon>Nematoda</taxon>
        <taxon>Chromadorea</taxon>
        <taxon>Rhabditida</taxon>
        <taxon>Tylenchina</taxon>
        <taxon>Panagrolaimomorpha</taxon>
        <taxon>Panagrolaimoidea</taxon>
        <taxon>Panagrolaimidae</taxon>
        <taxon>Panagrolaimus</taxon>
    </lineage>
</organism>
<dbReference type="AlphaFoldDB" id="A0A914PUF6"/>
<protein>
    <submittedName>
        <fullName evidence="2">DUF38 domain-containing protein</fullName>
    </submittedName>
</protein>
<accession>A0A914PUF6</accession>
<evidence type="ECO:0000313" key="2">
    <source>
        <dbReference type="WBParaSite" id="PDA_v2.g18469.t1"/>
    </source>
</evidence>
<dbReference type="Proteomes" id="UP000887578">
    <property type="component" value="Unplaced"/>
</dbReference>
<dbReference type="WBParaSite" id="PDA_v2.g18469.t1">
    <property type="protein sequence ID" value="PDA_v2.g18469.t1"/>
    <property type="gene ID" value="PDA_v2.g18469"/>
</dbReference>